<keyword evidence="7" id="KW-0106">Calcium</keyword>
<dbReference type="AlphaFoldDB" id="A0A4P9YWL7"/>
<evidence type="ECO:0000256" key="5">
    <source>
        <dbReference type="ARBA" id="ARBA00022989"/>
    </source>
</evidence>
<comment type="cofactor">
    <cofactor evidence="8">
        <name>Zn(2+)</name>
        <dbReference type="ChEBI" id="CHEBI:29105"/>
    </cofactor>
</comment>
<reference evidence="11" key="1">
    <citation type="journal article" date="2018" name="Nat. Microbiol.">
        <title>Leveraging single-cell genomics to expand the fungal tree of life.</title>
        <authorList>
            <person name="Ahrendt S.R."/>
            <person name="Quandt C.A."/>
            <person name="Ciobanu D."/>
            <person name="Clum A."/>
            <person name="Salamov A."/>
            <person name="Andreopoulos B."/>
            <person name="Cheng J.F."/>
            <person name="Woyke T."/>
            <person name="Pelin A."/>
            <person name="Henrissat B."/>
            <person name="Reynolds N.K."/>
            <person name="Benny G.L."/>
            <person name="Smith M.E."/>
            <person name="James T.Y."/>
            <person name="Grigoriev I.V."/>
        </authorList>
    </citation>
    <scope>NUCLEOTIDE SEQUENCE [LARGE SCALE GENOMIC DNA]</scope>
    <source>
        <strain evidence="11">Benny S71-1</strain>
    </source>
</reference>
<comment type="subcellular location">
    <subcellularLocation>
        <location evidence="1">Membrane</location>
        <topology evidence="1">Multi-pass membrane protein</topology>
    </subcellularLocation>
</comment>
<sequence length="261" mass="29635">MRQLTHSTANIEWCEENYATCKYIAEFYNTVTNALFIAFAIYGIHTAHRLRLEKRFALTFASYMLIGIGSWCFHMTLLYEMQLMDELPSSYDTDSLTKRQRQLLPLALTAIALAIAATYLLVNDSLYYQCCYGALTLTTIAKAARASKRLPIDSSTQQELRQLLHISCGSYGLGFIVWNIDNVCCAQLRAARASIGDPWSGLLQLHAWWHILAGLGGYGFIVFCQYLHLSRLDKQGDYVVEWSWRVVPTLVPRSVAKAKRL</sequence>
<feature type="binding site" evidence="7">
    <location>
        <position position="13"/>
    </location>
    <ligand>
        <name>Ca(2+)</name>
        <dbReference type="ChEBI" id="CHEBI:29108"/>
    </ligand>
</feature>
<name>A0A4P9YWL7_9FUNG</name>
<dbReference type="GO" id="GO:0046514">
    <property type="term" value="P:ceramide catabolic process"/>
    <property type="evidence" value="ECO:0007669"/>
    <property type="project" value="TreeGrafter"/>
</dbReference>
<dbReference type="GO" id="GO:0016811">
    <property type="term" value="F:hydrolase activity, acting on carbon-nitrogen (but not peptide) bonds, in linear amides"/>
    <property type="evidence" value="ECO:0007669"/>
    <property type="project" value="InterPro"/>
</dbReference>
<comment type="similarity">
    <text evidence="2">Belongs to the alkaline ceramidase family.</text>
</comment>
<evidence type="ECO:0000256" key="8">
    <source>
        <dbReference type="PIRSR" id="PIRSR608901-2"/>
    </source>
</evidence>
<keyword evidence="3 9" id="KW-0812">Transmembrane</keyword>
<feature type="binding site" evidence="7">
    <location>
        <position position="15"/>
    </location>
    <ligand>
        <name>Ca(2+)</name>
        <dbReference type="ChEBI" id="CHEBI:29108"/>
    </ligand>
</feature>
<dbReference type="InterPro" id="IPR008901">
    <property type="entry name" value="ACER"/>
</dbReference>
<feature type="transmembrane region" description="Helical" evidence="9">
    <location>
        <begin position="27"/>
        <end position="44"/>
    </location>
</feature>
<dbReference type="PANTHER" id="PTHR46187:SF3">
    <property type="entry name" value="ALKALINE CERAMIDASE 3"/>
    <property type="match status" value="1"/>
</dbReference>
<feature type="transmembrane region" description="Helical" evidence="9">
    <location>
        <begin position="103"/>
        <end position="120"/>
    </location>
</feature>
<proteinExistence type="inferred from homology"/>
<feature type="transmembrane region" description="Helical" evidence="9">
    <location>
        <begin position="56"/>
        <end position="79"/>
    </location>
</feature>
<dbReference type="GO" id="GO:0046513">
    <property type="term" value="P:ceramide biosynthetic process"/>
    <property type="evidence" value="ECO:0007669"/>
    <property type="project" value="TreeGrafter"/>
</dbReference>
<feature type="transmembrane region" description="Helical" evidence="9">
    <location>
        <begin position="207"/>
        <end position="227"/>
    </location>
</feature>
<feature type="binding site" evidence="8">
    <location>
        <position position="210"/>
    </location>
    <ligand>
        <name>Zn(2+)</name>
        <dbReference type="ChEBI" id="CHEBI:29105"/>
        <note>catalytic</note>
    </ligand>
</feature>
<evidence type="ECO:0000313" key="10">
    <source>
        <dbReference type="EMBL" id="RKP23882.1"/>
    </source>
</evidence>
<evidence type="ECO:0000256" key="6">
    <source>
        <dbReference type="ARBA" id="ARBA00023136"/>
    </source>
</evidence>
<dbReference type="Proteomes" id="UP000278143">
    <property type="component" value="Unassembled WGS sequence"/>
</dbReference>
<accession>A0A4P9YWL7</accession>
<feature type="binding site" evidence="7">
    <location>
        <position position="17"/>
    </location>
    <ligand>
        <name>Ca(2+)</name>
        <dbReference type="ChEBI" id="CHEBI:29108"/>
    </ligand>
</feature>
<feature type="binding site" evidence="8">
    <location>
        <position position="206"/>
    </location>
    <ligand>
        <name>Zn(2+)</name>
        <dbReference type="ChEBI" id="CHEBI:29105"/>
        <note>catalytic</note>
    </ligand>
</feature>
<evidence type="ECO:0000256" key="3">
    <source>
        <dbReference type="ARBA" id="ARBA00022692"/>
    </source>
</evidence>
<evidence type="ECO:0000256" key="9">
    <source>
        <dbReference type="SAM" id="Phobius"/>
    </source>
</evidence>
<keyword evidence="8" id="KW-0862">Zinc</keyword>
<evidence type="ECO:0000256" key="7">
    <source>
        <dbReference type="PIRSR" id="PIRSR608901-1"/>
    </source>
</evidence>
<organism evidence="10 11">
    <name type="scientific">Syncephalis pseudoplumigaleata</name>
    <dbReference type="NCBI Taxonomy" id="1712513"/>
    <lineage>
        <taxon>Eukaryota</taxon>
        <taxon>Fungi</taxon>
        <taxon>Fungi incertae sedis</taxon>
        <taxon>Zoopagomycota</taxon>
        <taxon>Zoopagomycotina</taxon>
        <taxon>Zoopagomycetes</taxon>
        <taxon>Zoopagales</taxon>
        <taxon>Piptocephalidaceae</taxon>
        <taxon>Syncephalis</taxon>
    </lineage>
</organism>
<feature type="binding site" evidence="8">
    <location>
        <position position="74"/>
    </location>
    <ligand>
        <name>Zn(2+)</name>
        <dbReference type="ChEBI" id="CHEBI:29105"/>
        <note>catalytic</note>
    </ligand>
</feature>
<protein>
    <submittedName>
        <fullName evidence="10">Ceramidase</fullName>
    </submittedName>
</protein>
<evidence type="ECO:0000313" key="11">
    <source>
        <dbReference type="Proteomes" id="UP000278143"/>
    </source>
</evidence>
<evidence type="ECO:0000256" key="4">
    <source>
        <dbReference type="ARBA" id="ARBA00022801"/>
    </source>
</evidence>
<dbReference type="GO" id="GO:0046872">
    <property type="term" value="F:metal ion binding"/>
    <property type="evidence" value="ECO:0007669"/>
    <property type="project" value="UniProtKB-KW"/>
</dbReference>
<gene>
    <name evidence="10" type="ORF">SYNPS1DRAFT_17956</name>
</gene>
<dbReference type="OrthoDB" id="187171at2759"/>
<keyword evidence="7" id="KW-0479">Metal-binding</keyword>
<keyword evidence="6 9" id="KW-0472">Membrane</keyword>
<dbReference type="EMBL" id="KZ990610">
    <property type="protein sequence ID" value="RKP23882.1"/>
    <property type="molecule type" value="Genomic_DNA"/>
</dbReference>
<keyword evidence="4" id="KW-0378">Hydrolase</keyword>
<keyword evidence="5 9" id="KW-1133">Transmembrane helix</keyword>
<evidence type="ECO:0000256" key="2">
    <source>
        <dbReference type="ARBA" id="ARBA00009780"/>
    </source>
</evidence>
<keyword evidence="11" id="KW-1185">Reference proteome</keyword>
<dbReference type="PANTHER" id="PTHR46187">
    <property type="entry name" value="ALKALINE CERAMIDASE 3"/>
    <property type="match status" value="1"/>
</dbReference>
<dbReference type="GO" id="GO:0005789">
    <property type="term" value="C:endoplasmic reticulum membrane"/>
    <property type="evidence" value="ECO:0007669"/>
    <property type="project" value="TreeGrafter"/>
</dbReference>
<feature type="binding site" evidence="7">
    <location>
        <position position="26"/>
    </location>
    <ligand>
        <name>Ca(2+)</name>
        <dbReference type="ChEBI" id="CHEBI:29108"/>
    </ligand>
</feature>
<dbReference type="Pfam" id="PF05875">
    <property type="entry name" value="Ceramidase"/>
    <property type="match status" value="1"/>
</dbReference>
<evidence type="ECO:0000256" key="1">
    <source>
        <dbReference type="ARBA" id="ARBA00004141"/>
    </source>
</evidence>